<evidence type="ECO:0000313" key="1">
    <source>
        <dbReference type="EMBL" id="MEE2000145.1"/>
    </source>
</evidence>
<name>A0ABU7J0X0_9GAMM</name>
<proteinExistence type="predicted"/>
<dbReference type="Proteomes" id="UP001336314">
    <property type="component" value="Unassembled WGS sequence"/>
</dbReference>
<comment type="caution">
    <text evidence="1">The sequence shown here is derived from an EMBL/GenBank/DDBJ whole genome shotgun (WGS) entry which is preliminary data.</text>
</comment>
<dbReference type="EMBL" id="JAUHLI010000001">
    <property type="protein sequence ID" value="MEE2000145.1"/>
    <property type="molecule type" value="Genomic_DNA"/>
</dbReference>
<evidence type="ECO:0000313" key="2">
    <source>
        <dbReference type="Proteomes" id="UP001336314"/>
    </source>
</evidence>
<organism evidence="1 2">
    <name type="scientific">Alkalimonas cellulosilytica</name>
    <dbReference type="NCBI Taxonomy" id="3058395"/>
    <lineage>
        <taxon>Bacteria</taxon>
        <taxon>Pseudomonadati</taxon>
        <taxon>Pseudomonadota</taxon>
        <taxon>Gammaproteobacteria</taxon>
        <taxon>Alkalimonas</taxon>
    </lineage>
</organism>
<dbReference type="RefSeq" id="WP_330127295.1">
    <property type="nucleotide sequence ID" value="NZ_JAUHLI010000001.1"/>
</dbReference>
<reference evidence="1 2" key="1">
    <citation type="submission" date="2023-07" db="EMBL/GenBank/DDBJ databases">
        <title>Alkalimonas sp., MEB108 novel, alkaliphilic bacterium isolated from Lonar Lake, India.</title>
        <authorList>
            <person name="Joshi A."/>
            <person name="Thite S."/>
        </authorList>
    </citation>
    <scope>NUCLEOTIDE SEQUENCE [LARGE SCALE GENOMIC DNA]</scope>
    <source>
        <strain evidence="1 2">MEB108</strain>
    </source>
</reference>
<gene>
    <name evidence="1" type="ORF">QWY20_01660</name>
</gene>
<keyword evidence="2" id="KW-1185">Reference proteome</keyword>
<evidence type="ECO:0008006" key="3">
    <source>
        <dbReference type="Google" id="ProtNLM"/>
    </source>
</evidence>
<sequence>MHDQQLRDLMVQSANDAVNYASEEFQLELDFSRESLLQLDSLVSALHQRQKKQAHAHDLLFTLCTILGAYTGEVFRRELGGEWFHDKSTQDAPYLCLTYLDKEFPFASVVYHKIMQDDSISIAGYVEQAMANATQ</sequence>
<protein>
    <recommendedName>
        <fullName evidence="3">DUF3806 domain-containing protein</fullName>
    </recommendedName>
</protein>
<accession>A0ABU7J0X0</accession>